<dbReference type="GO" id="GO:0055085">
    <property type="term" value="P:transmembrane transport"/>
    <property type="evidence" value="ECO:0007669"/>
    <property type="project" value="InterPro"/>
</dbReference>
<dbReference type="GO" id="GO:0005886">
    <property type="term" value="C:plasma membrane"/>
    <property type="evidence" value="ECO:0007669"/>
    <property type="project" value="UniProtKB-SubCell"/>
</dbReference>
<dbReference type="PANTHER" id="PTHR43005">
    <property type="entry name" value="BLR7065 PROTEIN"/>
    <property type="match status" value="1"/>
</dbReference>
<gene>
    <name evidence="9" type="ORF">N0B31_13570</name>
</gene>
<evidence type="ECO:0000256" key="4">
    <source>
        <dbReference type="ARBA" id="ARBA00022692"/>
    </source>
</evidence>
<feature type="transmembrane region" description="Helical" evidence="7">
    <location>
        <begin position="139"/>
        <end position="172"/>
    </location>
</feature>
<comment type="subcellular location">
    <subcellularLocation>
        <location evidence="1 7">Cell membrane</location>
        <topology evidence="1 7">Multi-pass membrane protein</topology>
    </subcellularLocation>
</comment>
<dbReference type="InterPro" id="IPR035906">
    <property type="entry name" value="MetI-like_sf"/>
</dbReference>
<feature type="transmembrane region" description="Helical" evidence="7">
    <location>
        <begin position="300"/>
        <end position="320"/>
    </location>
</feature>
<dbReference type="PROSITE" id="PS50928">
    <property type="entry name" value="ABC_TM1"/>
    <property type="match status" value="1"/>
</dbReference>
<dbReference type="PANTHER" id="PTHR43005:SF1">
    <property type="entry name" value="SPERMIDINE_PUTRESCINE TRANSPORT SYSTEM PERMEASE PROTEIN"/>
    <property type="match status" value="1"/>
</dbReference>
<dbReference type="KEGG" id="ssai:N0B31_13570"/>
<feature type="transmembrane region" description="Helical" evidence="7">
    <location>
        <begin position="26"/>
        <end position="53"/>
    </location>
</feature>
<feature type="domain" description="ABC transmembrane type-1" evidence="8">
    <location>
        <begin position="104"/>
        <end position="319"/>
    </location>
</feature>
<evidence type="ECO:0000313" key="10">
    <source>
        <dbReference type="Proteomes" id="UP001057580"/>
    </source>
</evidence>
<dbReference type="CDD" id="cd06261">
    <property type="entry name" value="TM_PBP2"/>
    <property type="match status" value="1"/>
</dbReference>
<accession>A0A9E7R1I7</accession>
<proteinExistence type="inferred from homology"/>
<comment type="similarity">
    <text evidence="7">Belongs to the binding-protein-dependent transport system permease family.</text>
</comment>
<name>A0A9E7R1I7_9EURY</name>
<dbReference type="Gene3D" id="1.10.3720.10">
    <property type="entry name" value="MetI-like"/>
    <property type="match status" value="1"/>
</dbReference>
<feature type="transmembrane region" description="Helical" evidence="7">
    <location>
        <begin position="104"/>
        <end position="127"/>
    </location>
</feature>
<keyword evidence="10" id="KW-1185">Reference proteome</keyword>
<reference evidence="9" key="1">
    <citation type="submission" date="2022-09" db="EMBL/GenBank/DDBJ databases">
        <title>Diverse halophilic archaea isolated from saline environments.</title>
        <authorList>
            <person name="Cui H.-L."/>
        </authorList>
    </citation>
    <scope>NUCLEOTIDE SEQUENCE</scope>
    <source>
        <strain evidence="9">ZS-35-S2</strain>
    </source>
</reference>
<keyword evidence="3" id="KW-1003">Cell membrane</keyword>
<protein>
    <submittedName>
        <fullName evidence="9">Sugar ABC transporter permease</fullName>
    </submittedName>
</protein>
<evidence type="ECO:0000256" key="6">
    <source>
        <dbReference type="ARBA" id="ARBA00023136"/>
    </source>
</evidence>
<evidence type="ECO:0000313" key="9">
    <source>
        <dbReference type="EMBL" id="UWM53168.1"/>
    </source>
</evidence>
<keyword evidence="6 7" id="KW-0472">Membrane</keyword>
<evidence type="ECO:0000256" key="7">
    <source>
        <dbReference type="RuleBase" id="RU363032"/>
    </source>
</evidence>
<keyword evidence="5 7" id="KW-1133">Transmembrane helix</keyword>
<dbReference type="RefSeq" id="WP_260592163.1">
    <property type="nucleotide sequence ID" value="NZ_CP104003.1"/>
</dbReference>
<keyword evidence="4 7" id="KW-0812">Transmembrane</keyword>
<dbReference type="AlphaFoldDB" id="A0A9E7R1I7"/>
<evidence type="ECO:0000256" key="3">
    <source>
        <dbReference type="ARBA" id="ARBA00022475"/>
    </source>
</evidence>
<dbReference type="SUPFAM" id="SSF161098">
    <property type="entry name" value="MetI-like"/>
    <property type="match status" value="1"/>
</dbReference>
<dbReference type="Proteomes" id="UP001057580">
    <property type="component" value="Chromosome"/>
</dbReference>
<sequence length="331" mass="36383">MASETLEGGETPGLSLDRLPVSSETLLGIATILPVILLYLVISIIPVGFAVWASFHEIPLLNPQWTWVGLGNYAEVLGSLPAFVDALSTEGLSALSQGGFWESLVRGVLFMVGSTLVQLVVGLWMALTLNRIAHGQRIITAVVFTSYLIPTIVVTLLALFMFDTFYGVFHVIGSEWLSIWGPNDFALGQKDLAMPLVVLIGSWKFSVFITIFTLAQLRSIPERFYEAAKVCGANKWEMFRDVTLPRIQGVILVAVLLRSIFMFNKFDLIWTLTQGGPGYATTTLPVLAYREAFEASNYGVSNAMAVVMFLFLALGGITYFKMFNPGDEVET</sequence>
<evidence type="ECO:0000256" key="5">
    <source>
        <dbReference type="ARBA" id="ARBA00022989"/>
    </source>
</evidence>
<evidence type="ECO:0000256" key="1">
    <source>
        <dbReference type="ARBA" id="ARBA00004651"/>
    </source>
</evidence>
<dbReference type="Pfam" id="PF00528">
    <property type="entry name" value="BPD_transp_1"/>
    <property type="match status" value="1"/>
</dbReference>
<feature type="transmembrane region" description="Helical" evidence="7">
    <location>
        <begin position="192"/>
        <end position="215"/>
    </location>
</feature>
<evidence type="ECO:0000259" key="8">
    <source>
        <dbReference type="PROSITE" id="PS50928"/>
    </source>
</evidence>
<dbReference type="GeneID" id="74943470"/>
<dbReference type="EMBL" id="CP104003">
    <property type="protein sequence ID" value="UWM53168.1"/>
    <property type="molecule type" value="Genomic_DNA"/>
</dbReference>
<feature type="transmembrane region" description="Helical" evidence="7">
    <location>
        <begin position="65"/>
        <end position="84"/>
    </location>
</feature>
<organism evidence="9 10">
    <name type="scientific">Salinirubellus salinus</name>
    <dbReference type="NCBI Taxonomy" id="1364945"/>
    <lineage>
        <taxon>Archaea</taxon>
        <taxon>Methanobacteriati</taxon>
        <taxon>Methanobacteriota</taxon>
        <taxon>Stenosarchaea group</taxon>
        <taxon>Halobacteria</taxon>
        <taxon>Halobacteriales</taxon>
        <taxon>Natronomonadaceae</taxon>
        <taxon>Salinirubellus</taxon>
    </lineage>
</organism>
<evidence type="ECO:0000256" key="2">
    <source>
        <dbReference type="ARBA" id="ARBA00022448"/>
    </source>
</evidence>
<dbReference type="InterPro" id="IPR000515">
    <property type="entry name" value="MetI-like"/>
</dbReference>
<keyword evidence="2 7" id="KW-0813">Transport</keyword>